<keyword evidence="3 6" id="KW-0802">TPR repeat</keyword>
<organism evidence="8 9">
    <name type="scientific">Schizosaccharomyces osmophilus</name>
    <dbReference type="NCBI Taxonomy" id="2545709"/>
    <lineage>
        <taxon>Eukaryota</taxon>
        <taxon>Fungi</taxon>
        <taxon>Dikarya</taxon>
        <taxon>Ascomycota</taxon>
        <taxon>Taphrinomycotina</taxon>
        <taxon>Schizosaccharomycetes</taxon>
        <taxon>Schizosaccharomycetales</taxon>
        <taxon>Schizosaccharomycetaceae</taxon>
        <taxon>Schizosaccharomyces</taxon>
    </lineage>
</organism>
<proteinExistence type="inferred from homology"/>
<dbReference type="InterPro" id="IPR019734">
    <property type="entry name" value="TPR_rpt"/>
</dbReference>
<evidence type="ECO:0000313" key="9">
    <source>
        <dbReference type="Proteomes" id="UP001212411"/>
    </source>
</evidence>
<dbReference type="SMART" id="SM00028">
    <property type="entry name" value="TPR"/>
    <property type="match status" value="8"/>
</dbReference>
<evidence type="ECO:0000256" key="7">
    <source>
        <dbReference type="SAM" id="MobiDB-lite"/>
    </source>
</evidence>
<feature type="repeat" description="TPR" evidence="6">
    <location>
        <begin position="429"/>
        <end position="462"/>
    </location>
</feature>
<protein>
    <submittedName>
        <fullName evidence="8">Anaphase-promoting complex TPR lobe subcomplex subunit Apc3</fullName>
    </submittedName>
</protein>
<dbReference type="RefSeq" id="XP_056038087.1">
    <property type="nucleotide sequence ID" value="XM_056182514.1"/>
</dbReference>
<evidence type="ECO:0000256" key="5">
    <source>
        <dbReference type="ARBA" id="ARBA00038210"/>
    </source>
</evidence>
<dbReference type="GO" id="GO:0005737">
    <property type="term" value="C:cytoplasm"/>
    <property type="evidence" value="ECO:0007669"/>
    <property type="project" value="TreeGrafter"/>
</dbReference>
<accession>A0AAE9WCQ5</accession>
<gene>
    <name evidence="8" type="primary">nuc2</name>
    <name evidence="8" type="ORF">SOMG_03725</name>
</gene>
<evidence type="ECO:0000313" key="8">
    <source>
        <dbReference type="EMBL" id="WBW73844.1"/>
    </source>
</evidence>
<evidence type="ECO:0000256" key="6">
    <source>
        <dbReference type="PROSITE-ProRule" id="PRU00339"/>
    </source>
</evidence>
<feature type="repeat" description="TPR" evidence="6">
    <location>
        <begin position="531"/>
        <end position="564"/>
    </location>
</feature>
<dbReference type="AlphaFoldDB" id="A0AAE9WCQ5"/>
<keyword evidence="2" id="KW-0677">Repeat</keyword>
<dbReference type="PANTHER" id="PTHR12558:SF13">
    <property type="entry name" value="CELL DIVISION CYCLE PROTEIN 27 HOMOLOG"/>
    <property type="match status" value="1"/>
</dbReference>
<dbReference type="GO" id="GO:0016567">
    <property type="term" value="P:protein ubiquitination"/>
    <property type="evidence" value="ECO:0007669"/>
    <property type="project" value="TreeGrafter"/>
</dbReference>
<keyword evidence="9" id="KW-1185">Reference proteome</keyword>
<dbReference type="InterPro" id="IPR011990">
    <property type="entry name" value="TPR-like_helical_dom_sf"/>
</dbReference>
<dbReference type="Pfam" id="PF12895">
    <property type="entry name" value="ANAPC3"/>
    <property type="match status" value="1"/>
</dbReference>
<dbReference type="Pfam" id="PF00515">
    <property type="entry name" value="TPR_1"/>
    <property type="match status" value="2"/>
</dbReference>
<feature type="repeat" description="TPR" evidence="6">
    <location>
        <begin position="115"/>
        <end position="148"/>
    </location>
</feature>
<dbReference type="Gene3D" id="1.25.40.10">
    <property type="entry name" value="Tetratricopeptide repeat domain"/>
    <property type="match status" value="4"/>
</dbReference>
<dbReference type="GeneID" id="80877203"/>
<dbReference type="SUPFAM" id="SSF48452">
    <property type="entry name" value="TPR-like"/>
    <property type="match status" value="2"/>
</dbReference>
<feature type="compositionally biased region" description="Polar residues" evidence="7">
    <location>
        <begin position="207"/>
        <end position="219"/>
    </location>
</feature>
<reference evidence="8 9" key="1">
    <citation type="journal article" date="2023" name="G3 (Bethesda)">
        <title>A high-quality reference genome for the fission yeast Schizosaccharomyces osmophilus.</title>
        <authorList>
            <person name="Jia G.S."/>
            <person name="Zhang W.C."/>
            <person name="Liang Y."/>
            <person name="Liu X.H."/>
            <person name="Rhind N."/>
            <person name="Pidoux A."/>
            <person name="Brysch-Herzberg M."/>
            <person name="Du L.L."/>
        </authorList>
    </citation>
    <scope>NUCLEOTIDE SEQUENCE [LARGE SCALE GENOMIC DNA]</scope>
    <source>
        <strain evidence="8 9">CBS 15793</strain>
    </source>
</reference>
<feature type="region of interest" description="Disordered" evidence="7">
    <location>
        <begin position="239"/>
        <end position="271"/>
    </location>
</feature>
<dbReference type="Proteomes" id="UP001212411">
    <property type="component" value="Chromosome 2"/>
</dbReference>
<dbReference type="GO" id="GO:0007091">
    <property type="term" value="P:metaphase/anaphase transition of mitotic cell cycle"/>
    <property type="evidence" value="ECO:0007669"/>
    <property type="project" value="TreeGrafter"/>
</dbReference>
<dbReference type="PROSITE" id="PS50005">
    <property type="entry name" value="TPR"/>
    <property type="match status" value="6"/>
</dbReference>
<dbReference type="KEGG" id="som:SOMG_03725"/>
<dbReference type="FunFam" id="1.25.40.10:FF:000018">
    <property type="entry name" value="Cell division cycle protein 27 homolog B"/>
    <property type="match status" value="1"/>
</dbReference>
<keyword evidence="4" id="KW-0539">Nucleus</keyword>
<evidence type="ECO:0000256" key="4">
    <source>
        <dbReference type="ARBA" id="ARBA00023242"/>
    </source>
</evidence>
<sequence length="663" mass="76098">MVDRLKCLIWYSIDNQQYKNAIFYAERLYAVEDSGESLHLLAYSHLLNLDYNIAFDLLNRNVKHIPCVFVFAKVCLILGRYKQGITSIETCRPQWKSILPNLNDTNANRGRPDASSMLDVLGLMYKKAGYIKKATECFVESISINPYNFTCFQNLIAIGVPLDVDNIFILPPYLNAPKLSEKFQFNPPLAGPDTYSLKRGKKPFPSLTKQTTSEFPVNPSSSSSMSAFTNWFDRVDPNTNDAEEEGIKEEAKLNPSSASYTDSLKPSTSSSSVRKDILSKNEVASAKLSTYKTGARFAAKLREASNKRNEGELPLNYKDEDFNLLELLKIFAKGCYFLACYQLKEALSYFLSLSREHRMTPFVLSKIGVTYFEMVNYEKAEEVFQKLRDLRPSQVIDMEIYSTALWHLQKSVPLSYLAHEMLETNPYSPEAWCILANCFSLQREHSQALKCINRGLQLDPTFEYAYTLQGHEHSANEEYEKSKTSFRKAIRINARHYNAWYGLGMVYLKTGRNDQADFHFQRAAEINPNNSVLISCIGMIFERCKDFEKALEFYCKACELDEKSSLARFKKAKVLILLHNYDRALTELERLKSIAPDEANVHFMLGKIYKQRGQKNMAMRHLTIAWNLDGKANHIIKESIENLDILEENLLTETGEIYKNYDN</sequence>
<dbReference type="PROSITE" id="PS50293">
    <property type="entry name" value="TPR_REGION"/>
    <property type="match status" value="1"/>
</dbReference>
<dbReference type="EMBL" id="CP115612">
    <property type="protein sequence ID" value="WBW73844.1"/>
    <property type="molecule type" value="Genomic_DNA"/>
</dbReference>
<dbReference type="GO" id="GO:0031145">
    <property type="term" value="P:anaphase-promoting complex-dependent catabolic process"/>
    <property type="evidence" value="ECO:0007669"/>
    <property type="project" value="TreeGrafter"/>
</dbReference>
<feature type="repeat" description="TPR" evidence="6">
    <location>
        <begin position="361"/>
        <end position="394"/>
    </location>
</feature>
<feature type="compositionally biased region" description="Low complexity" evidence="7">
    <location>
        <begin position="259"/>
        <end position="271"/>
    </location>
</feature>
<comment type="similarity">
    <text evidence="5">Belongs to the APC3/CDC27 family.</text>
</comment>
<evidence type="ECO:0000256" key="1">
    <source>
        <dbReference type="ARBA" id="ARBA00004123"/>
    </source>
</evidence>
<evidence type="ECO:0000256" key="2">
    <source>
        <dbReference type="ARBA" id="ARBA00022737"/>
    </source>
</evidence>
<feature type="repeat" description="TPR" evidence="6">
    <location>
        <begin position="463"/>
        <end position="496"/>
    </location>
</feature>
<dbReference type="GO" id="GO:0005680">
    <property type="term" value="C:anaphase-promoting complex"/>
    <property type="evidence" value="ECO:0007669"/>
    <property type="project" value="TreeGrafter"/>
</dbReference>
<dbReference type="PANTHER" id="PTHR12558">
    <property type="entry name" value="CELL DIVISION CYCLE 16,23,27"/>
    <property type="match status" value="1"/>
</dbReference>
<dbReference type="GO" id="GO:0051301">
    <property type="term" value="P:cell division"/>
    <property type="evidence" value="ECO:0007669"/>
    <property type="project" value="TreeGrafter"/>
</dbReference>
<feature type="region of interest" description="Disordered" evidence="7">
    <location>
        <begin position="194"/>
        <end position="224"/>
    </location>
</feature>
<feature type="repeat" description="TPR" evidence="6">
    <location>
        <begin position="497"/>
        <end position="530"/>
    </location>
</feature>
<name>A0AAE9WCQ5_9SCHI</name>
<evidence type="ECO:0000256" key="3">
    <source>
        <dbReference type="ARBA" id="ARBA00022803"/>
    </source>
</evidence>
<dbReference type="Pfam" id="PF13181">
    <property type="entry name" value="TPR_8"/>
    <property type="match status" value="3"/>
</dbReference>
<comment type="subcellular location">
    <subcellularLocation>
        <location evidence="1">Nucleus</location>
    </subcellularLocation>
</comment>